<protein>
    <recommendedName>
        <fullName evidence="11">C2H2-type domain-containing protein</fullName>
    </recommendedName>
</protein>
<keyword evidence="4 9" id="KW-0863">Zinc-finger</keyword>
<dbReference type="FunFam" id="3.30.160.60:FF:000207">
    <property type="entry name" value="zinc finger protein SNAI2"/>
    <property type="match status" value="1"/>
</dbReference>
<organism evidence="12 13">
    <name type="scientific">Paralvinella palmiformis</name>
    <dbReference type="NCBI Taxonomy" id="53620"/>
    <lineage>
        <taxon>Eukaryota</taxon>
        <taxon>Metazoa</taxon>
        <taxon>Spiralia</taxon>
        <taxon>Lophotrochozoa</taxon>
        <taxon>Annelida</taxon>
        <taxon>Polychaeta</taxon>
        <taxon>Sedentaria</taxon>
        <taxon>Canalipalpata</taxon>
        <taxon>Terebellida</taxon>
        <taxon>Terebelliformia</taxon>
        <taxon>Alvinellidae</taxon>
        <taxon>Paralvinella</taxon>
    </lineage>
</organism>
<feature type="region of interest" description="Disordered" evidence="10">
    <location>
        <begin position="645"/>
        <end position="684"/>
    </location>
</feature>
<dbReference type="FunFam" id="3.30.160.60:FF:000942">
    <property type="entry name" value="Snail zinc finger protein"/>
    <property type="match status" value="1"/>
</dbReference>
<dbReference type="GO" id="GO:0000981">
    <property type="term" value="F:DNA-binding transcription factor activity, RNA polymerase II-specific"/>
    <property type="evidence" value="ECO:0007669"/>
    <property type="project" value="TreeGrafter"/>
</dbReference>
<dbReference type="PROSITE" id="PS00028">
    <property type="entry name" value="ZINC_FINGER_C2H2_1"/>
    <property type="match status" value="4"/>
</dbReference>
<comment type="subcellular location">
    <subcellularLocation>
        <location evidence="1">Nucleus</location>
    </subcellularLocation>
</comment>
<comment type="similarity">
    <text evidence="8">Belongs to the snail C2H2-type zinc-finger protein family.</text>
</comment>
<name>A0AAD9NDA1_9ANNE</name>
<feature type="region of interest" description="Disordered" evidence="10">
    <location>
        <begin position="183"/>
        <end position="225"/>
    </location>
</feature>
<evidence type="ECO:0000256" key="10">
    <source>
        <dbReference type="SAM" id="MobiDB-lite"/>
    </source>
</evidence>
<keyword evidence="3" id="KW-0677">Repeat</keyword>
<dbReference type="PANTHER" id="PTHR23235">
    <property type="entry name" value="KRUEPPEL-LIKE TRANSCRIPTION FACTOR"/>
    <property type="match status" value="1"/>
</dbReference>
<feature type="domain" description="C2H2-type" evidence="11">
    <location>
        <begin position="536"/>
        <end position="555"/>
    </location>
</feature>
<reference evidence="12" key="1">
    <citation type="journal article" date="2023" name="Mol. Biol. Evol.">
        <title>Third-Generation Sequencing Reveals the Adaptive Role of the Epigenome in Three Deep-Sea Polychaetes.</title>
        <authorList>
            <person name="Perez M."/>
            <person name="Aroh O."/>
            <person name="Sun Y."/>
            <person name="Lan Y."/>
            <person name="Juniper S.K."/>
            <person name="Young C.R."/>
            <person name="Angers B."/>
            <person name="Qian P.Y."/>
        </authorList>
    </citation>
    <scope>NUCLEOTIDE SEQUENCE</scope>
    <source>
        <strain evidence="12">P08H-3</strain>
    </source>
</reference>
<dbReference type="GO" id="GO:0000978">
    <property type="term" value="F:RNA polymerase II cis-regulatory region sequence-specific DNA binding"/>
    <property type="evidence" value="ECO:0007669"/>
    <property type="project" value="TreeGrafter"/>
</dbReference>
<feature type="domain" description="C2H2-type" evidence="11">
    <location>
        <begin position="423"/>
        <end position="450"/>
    </location>
</feature>
<keyword evidence="2" id="KW-0479">Metal-binding</keyword>
<evidence type="ECO:0000256" key="8">
    <source>
        <dbReference type="ARBA" id="ARBA00037948"/>
    </source>
</evidence>
<evidence type="ECO:0000256" key="7">
    <source>
        <dbReference type="ARBA" id="ARBA00023242"/>
    </source>
</evidence>
<evidence type="ECO:0000313" key="12">
    <source>
        <dbReference type="EMBL" id="KAK2164348.1"/>
    </source>
</evidence>
<keyword evidence="7" id="KW-0539">Nucleus</keyword>
<dbReference type="GO" id="GO:0008270">
    <property type="term" value="F:zinc ion binding"/>
    <property type="evidence" value="ECO:0007669"/>
    <property type="project" value="UniProtKB-KW"/>
</dbReference>
<evidence type="ECO:0000313" key="13">
    <source>
        <dbReference type="Proteomes" id="UP001208570"/>
    </source>
</evidence>
<feature type="domain" description="C2H2-type" evidence="11">
    <location>
        <begin position="480"/>
        <end position="507"/>
    </location>
</feature>
<dbReference type="Gene3D" id="3.30.160.60">
    <property type="entry name" value="Classic Zinc Finger"/>
    <property type="match status" value="4"/>
</dbReference>
<dbReference type="SUPFAM" id="SSF57667">
    <property type="entry name" value="beta-beta-alpha zinc fingers"/>
    <property type="match status" value="2"/>
</dbReference>
<gene>
    <name evidence="12" type="ORF">LSH36_65g05032</name>
</gene>
<dbReference type="InterPro" id="IPR013087">
    <property type="entry name" value="Znf_C2H2_type"/>
</dbReference>
<keyword evidence="13" id="KW-1185">Reference proteome</keyword>
<dbReference type="AlphaFoldDB" id="A0AAD9NDA1"/>
<dbReference type="InterPro" id="IPR036236">
    <property type="entry name" value="Znf_C2H2_sf"/>
</dbReference>
<dbReference type="Pfam" id="PF00096">
    <property type="entry name" value="zf-C2H2"/>
    <property type="match status" value="4"/>
</dbReference>
<dbReference type="FunFam" id="3.30.160.60:FF:000085">
    <property type="entry name" value="Snail zinc finger protein"/>
    <property type="match status" value="1"/>
</dbReference>
<evidence type="ECO:0000256" key="1">
    <source>
        <dbReference type="ARBA" id="ARBA00004123"/>
    </source>
</evidence>
<dbReference type="GO" id="GO:0005634">
    <property type="term" value="C:nucleus"/>
    <property type="evidence" value="ECO:0007669"/>
    <property type="project" value="UniProtKB-SubCell"/>
</dbReference>
<evidence type="ECO:0000256" key="2">
    <source>
        <dbReference type="ARBA" id="ARBA00022723"/>
    </source>
</evidence>
<evidence type="ECO:0000256" key="6">
    <source>
        <dbReference type="ARBA" id="ARBA00023125"/>
    </source>
</evidence>
<evidence type="ECO:0000256" key="5">
    <source>
        <dbReference type="ARBA" id="ARBA00022833"/>
    </source>
</evidence>
<evidence type="ECO:0000256" key="4">
    <source>
        <dbReference type="ARBA" id="ARBA00022771"/>
    </source>
</evidence>
<keyword evidence="5" id="KW-0862">Zinc</keyword>
<evidence type="ECO:0000259" key="11">
    <source>
        <dbReference type="PROSITE" id="PS50157"/>
    </source>
</evidence>
<comment type="caution">
    <text evidence="12">The sequence shown here is derived from an EMBL/GenBank/DDBJ whole genome shotgun (WGS) entry which is preliminary data.</text>
</comment>
<feature type="domain" description="C2H2-type" evidence="11">
    <location>
        <begin position="454"/>
        <end position="477"/>
    </location>
</feature>
<feature type="compositionally biased region" description="Polar residues" evidence="10">
    <location>
        <begin position="196"/>
        <end position="219"/>
    </location>
</feature>
<keyword evidence="6" id="KW-0238">DNA-binding</keyword>
<evidence type="ECO:0000256" key="3">
    <source>
        <dbReference type="ARBA" id="ARBA00022737"/>
    </source>
</evidence>
<dbReference type="EMBL" id="JAODUP010000065">
    <property type="protein sequence ID" value="KAK2164348.1"/>
    <property type="molecule type" value="Genomic_DNA"/>
</dbReference>
<dbReference type="PANTHER" id="PTHR23235:SF176">
    <property type="entry name" value="C2H2-TYPE DOMAIN-CONTAINING PROTEIN"/>
    <property type="match status" value="1"/>
</dbReference>
<dbReference type="SMART" id="SM00355">
    <property type="entry name" value="ZnF_C2H2"/>
    <property type="match status" value="5"/>
</dbReference>
<evidence type="ECO:0000256" key="9">
    <source>
        <dbReference type="PROSITE-ProRule" id="PRU00042"/>
    </source>
</evidence>
<dbReference type="Proteomes" id="UP001208570">
    <property type="component" value="Unassembled WGS sequence"/>
</dbReference>
<proteinExistence type="inferred from homology"/>
<sequence length="716" mass="80160">MSAYNVYIVSSIGQCFGSSARQYQYVMTPASGRYMFYVAMAPDFGVQISGFDRRISGANTAIGMPRSFLIKKNSRARQHRKLDGALRAERGALPALLTDPEGLRWPSCRRLDLLTSIGDFRTTRELTGSDEYGSPIIVPENVVGVSDTCEDDDDEIDVGRDDVIDPQLGDVMSDDSVEVLRHDPEAESVNRLDGLSRSQGTRSPWDVQTSFARQYSPGSSRPPEMTNDASLMFESRPSPIKPLPPIDAFRLAHERHKENLIHESDYVIRIASSPEVYHLGSRCHTEKTLNEITWRNHVNIPRTPCFPLSCDKLVDPEHKRLPEKASLLGYRDIMDTSYPAAAQVTLSTQAPPINVSPPFQTKTHLSYYGCDVTMKQYATAEKQQMSTKMASSFVEAVQTSMDPSYNDQSEKRGFKDHVSTTRYKCDACAKSYSTLSGVTKHKQFHCSGRIRKEFSCQHCDKIYTSMGALKMHIRTHTLPCKCQICGKAFSRPWLLQGHIRTHTGEKPFQCTHCGRSFADRSNLRAHLQTHSDVKKYSCKHCSKTFSRMSLLVKHEDGGCSGVGVVWESREQYQSLTRADRPRERARERESCTDGDRCYERQSACSSEPTSIERAIFPGRGDKAIGIRGGDDSSAENLFGALNKAARRRETSEGLQRVFGDQTPAARRTSAAVPPPPNNNNNRSRQMKLRCSQLAEASSSLNTCSSKESGLERRKLL</sequence>
<dbReference type="PROSITE" id="PS50157">
    <property type="entry name" value="ZINC_FINGER_C2H2_2"/>
    <property type="match status" value="5"/>
</dbReference>
<accession>A0AAD9NDA1</accession>
<feature type="domain" description="C2H2-type" evidence="11">
    <location>
        <begin position="508"/>
        <end position="535"/>
    </location>
</feature>